<dbReference type="PANTHER" id="PTHR32305">
    <property type="match status" value="1"/>
</dbReference>
<dbReference type="Proteomes" id="UP000214600">
    <property type="component" value="Unassembled WGS sequence"/>
</dbReference>
<name>A0A228IN86_9BURK</name>
<dbReference type="InterPro" id="IPR050708">
    <property type="entry name" value="T6SS_VgrG/RHS"/>
</dbReference>
<reference evidence="1 2" key="2">
    <citation type="submission" date="2017-08" db="EMBL/GenBank/DDBJ databases">
        <title>WGS of novel Burkholderia cepaca complex species.</title>
        <authorList>
            <person name="Lipuma J."/>
            <person name="Spilker T."/>
        </authorList>
    </citation>
    <scope>NUCLEOTIDE SEQUENCE [LARGE SCALE GENOMIC DNA]</scope>
    <source>
        <strain evidence="1 2">AU17325</strain>
    </source>
</reference>
<dbReference type="PANTHER" id="PTHR32305:SF15">
    <property type="entry name" value="PROTEIN RHSA-RELATED"/>
    <property type="match status" value="1"/>
</dbReference>
<dbReference type="PRINTS" id="PR00394">
    <property type="entry name" value="RHSPROTEIN"/>
</dbReference>
<protein>
    <recommendedName>
        <fullName evidence="3">RHS repeat-associated core domain-containing protein</fullName>
    </recommendedName>
</protein>
<dbReference type="InterPro" id="IPR022385">
    <property type="entry name" value="Rhs_assc_core"/>
</dbReference>
<dbReference type="EMBL" id="NKFA01000007">
    <property type="protein sequence ID" value="OXI43642.1"/>
    <property type="molecule type" value="Genomic_DNA"/>
</dbReference>
<evidence type="ECO:0000313" key="1">
    <source>
        <dbReference type="EMBL" id="OXI43642.1"/>
    </source>
</evidence>
<sequence>MCIYEGIAAGPCLALGLGGVGAGAQEAAGVRPPYPSCFTVYGRTATRYADDRTGLHYNTFRFSDPDVGRFINQDPVGVLSSRNRYAYALNPVSWSDPWGWCNVQVDLKKFDYLFG</sequence>
<accession>A0A228IN86</accession>
<reference evidence="2" key="1">
    <citation type="submission" date="2017-06" db="EMBL/GenBank/DDBJ databases">
        <authorList>
            <person name="LiPuma J."/>
            <person name="Spilker T."/>
        </authorList>
    </citation>
    <scope>NUCLEOTIDE SEQUENCE [LARGE SCALE GENOMIC DNA]</scope>
    <source>
        <strain evidence="2">AU17325</strain>
    </source>
</reference>
<dbReference type="Gene3D" id="2.180.10.10">
    <property type="entry name" value="RHS repeat-associated core"/>
    <property type="match status" value="1"/>
</dbReference>
<evidence type="ECO:0008006" key="3">
    <source>
        <dbReference type="Google" id="ProtNLM"/>
    </source>
</evidence>
<organism evidence="1 2">
    <name type="scientific">Burkholderia aenigmatica</name>
    <dbReference type="NCBI Taxonomy" id="2015348"/>
    <lineage>
        <taxon>Bacteria</taxon>
        <taxon>Pseudomonadati</taxon>
        <taxon>Pseudomonadota</taxon>
        <taxon>Betaproteobacteria</taxon>
        <taxon>Burkholderiales</taxon>
        <taxon>Burkholderiaceae</taxon>
        <taxon>Burkholderia</taxon>
        <taxon>Burkholderia cepacia complex</taxon>
    </lineage>
</organism>
<dbReference type="OrthoDB" id="5445630at2"/>
<evidence type="ECO:0000313" key="2">
    <source>
        <dbReference type="Proteomes" id="UP000214600"/>
    </source>
</evidence>
<dbReference type="NCBIfam" id="TIGR03696">
    <property type="entry name" value="Rhs_assc_core"/>
    <property type="match status" value="1"/>
</dbReference>
<proteinExistence type="predicted"/>
<comment type="caution">
    <text evidence="1">The sequence shown here is derived from an EMBL/GenBank/DDBJ whole genome shotgun (WGS) entry which is preliminary data.</text>
</comment>
<dbReference type="AlphaFoldDB" id="A0A228IN86"/>
<gene>
    <name evidence="1" type="ORF">CFB84_18955</name>
</gene>